<comment type="caution">
    <text evidence="1">The sequence shown here is derived from an EMBL/GenBank/DDBJ whole genome shotgun (WGS) entry which is preliminary data.</text>
</comment>
<proteinExistence type="predicted"/>
<dbReference type="EMBL" id="JAIWYP010000007">
    <property type="protein sequence ID" value="KAH3792116.1"/>
    <property type="molecule type" value="Genomic_DNA"/>
</dbReference>
<name>A0A9D4F8R6_DREPO</name>
<dbReference type="AlphaFoldDB" id="A0A9D4F8R6"/>
<gene>
    <name evidence="1" type="ORF">DPMN_145606</name>
</gene>
<protein>
    <submittedName>
        <fullName evidence="1">Uncharacterized protein</fullName>
    </submittedName>
</protein>
<accession>A0A9D4F8R6</accession>
<evidence type="ECO:0000313" key="1">
    <source>
        <dbReference type="EMBL" id="KAH3792116.1"/>
    </source>
</evidence>
<reference evidence="1" key="1">
    <citation type="journal article" date="2019" name="bioRxiv">
        <title>The Genome of the Zebra Mussel, Dreissena polymorpha: A Resource for Invasive Species Research.</title>
        <authorList>
            <person name="McCartney M.A."/>
            <person name="Auch B."/>
            <person name="Kono T."/>
            <person name="Mallez S."/>
            <person name="Zhang Y."/>
            <person name="Obille A."/>
            <person name="Becker A."/>
            <person name="Abrahante J.E."/>
            <person name="Garbe J."/>
            <person name="Badalamenti J.P."/>
            <person name="Herman A."/>
            <person name="Mangelson H."/>
            <person name="Liachko I."/>
            <person name="Sullivan S."/>
            <person name="Sone E.D."/>
            <person name="Koren S."/>
            <person name="Silverstein K.A.T."/>
            <person name="Beckman K.B."/>
            <person name="Gohl D.M."/>
        </authorList>
    </citation>
    <scope>NUCLEOTIDE SEQUENCE</scope>
    <source>
        <strain evidence="1">Duluth1</strain>
        <tissue evidence="1">Whole animal</tissue>
    </source>
</reference>
<evidence type="ECO:0000313" key="2">
    <source>
        <dbReference type="Proteomes" id="UP000828390"/>
    </source>
</evidence>
<dbReference type="Proteomes" id="UP000828390">
    <property type="component" value="Unassembled WGS sequence"/>
</dbReference>
<keyword evidence="2" id="KW-1185">Reference proteome</keyword>
<sequence>MEDVRCYIWSQKNTWDINLPQIAAAMRSAVGRNPVGVAHEDGEEIDLYTCPACRKG</sequence>
<reference evidence="1" key="2">
    <citation type="submission" date="2020-11" db="EMBL/GenBank/DDBJ databases">
        <authorList>
            <person name="McCartney M.A."/>
            <person name="Auch B."/>
            <person name="Kono T."/>
            <person name="Mallez S."/>
            <person name="Becker A."/>
            <person name="Gohl D.M."/>
            <person name="Silverstein K.A.T."/>
            <person name="Koren S."/>
            <person name="Bechman K.B."/>
            <person name="Herman A."/>
            <person name="Abrahante J.E."/>
            <person name="Garbe J."/>
        </authorList>
    </citation>
    <scope>NUCLEOTIDE SEQUENCE</scope>
    <source>
        <strain evidence="1">Duluth1</strain>
        <tissue evidence="1">Whole animal</tissue>
    </source>
</reference>
<organism evidence="1 2">
    <name type="scientific">Dreissena polymorpha</name>
    <name type="common">Zebra mussel</name>
    <name type="synonym">Mytilus polymorpha</name>
    <dbReference type="NCBI Taxonomy" id="45954"/>
    <lineage>
        <taxon>Eukaryota</taxon>
        <taxon>Metazoa</taxon>
        <taxon>Spiralia</taxon>
        <taxon>Lophotrochozoa</taxon>
        <taxon>Mollusca</taxon>
        <taxon>Bivalvia</taxon>
        <taxon>Autobranchia</taxon>
        <taxon>Heteroconchia</taxon>
        <taxon>Euheterodonta</taxon>
        <taxon>Imparidentia</taxon>
        <taxon>Neoheterodontei</taxon>
        <taxon>Myida</taxon>
        <taxon>Dreissenoidea</taxon>
        <taxon>Dreissenidae</taxon>
        <taxon>Dreissena</taxon>
    </lineage>
</organism>